<keyword evidence="4" id="KW-1185">Reference proteome</keyword>
<dbReference type="InterPro" id="IPR021598">
    <property type="entry name" value="DUF3221"/>
</dbReference>
<feature type="signal peptide" evidence="2">
    <location>
        <begin position="1"/>
        <end position="18"/>
    </location>
</feature>
<dbReference type="PROSITE" id="PS51257">
    <property type="entry name" value="PROKAR_LIPOPROTEIN"/>
    <property type="match status" value="1"/>
</dbReference>
<dbReference type="AlphaFoldDB" id="A0A5S5BTS0"/>
<dbReference type="Proteomes" id="UP000323257">
    <property type="component" value="Unassembled WGS sequence"/>
</dbReference>
<evidence type="ECO:0000313" key="4">
    <source>
        <dbReference type="Proteomes" id="UP000323257"/>
    </source>
</evidence>
<dbReference type="Gene3D" id="3.10.105.10">
    <property type="entry name" value="Dipeptide-binding Protein, Domain 3"/>
    <property type="match status" value="1"/>
</dbReference>
<dbReference type="SUPFAM" id="SSF53850">
    <property type="entry name" value="Periplasmic binding protein-like II"/>
    <property type="match status" value="1"/>
</dbReference>
<comment type="caution">
    <text evidence="3">The sequence shown here is derived from an EMBL/GenBank/DDBJ whole genome shotgun (WGS) entry which is preliminary data.</text>
</comment>
<reference evidence="3 4" key="1">
    <citation type="submission" date="2019-07" db="EMBL/GenBank/DDBJ databases">
        <title>Genomic Encyclopedia of Type Strains, Phase III (KMG-III): the genomes of soil and plant-associated and newly described type strains.</title>
        <authorList>
            <person name="Whitman W."/>
        </authorList>
    </citation>
    <scope>NUCLEOTIDE SEQUENCE [LARGE SCALE GENOMIC DNA]</scope>
    <source>
        <strain evidence="3 4">BL24</strain>
    </source>
</reference>
<evidence type="ECO:0008006" key="5">
    <source>
        <dbReference type="Google" id="ProtNLM"/>
    </source>
</evidence>
<proteinExistence type="predicted"/>
<evidence type="ECO:0000256" key="2">
    <source>
        <dbReference type="SAM" id="SignalP"/>
    </source>
</evidence>
<gene>
    <name evidence="3" type="ORF">BCM02_11180</name>
</gene>
<dbReference type="Pfam" id="PF11518">
    <property type="entry name" value="DUF3221"/>
    <property type="match status" value="1"/>
</dbReference>
<protein>
    <recommendedName>
        <fullName evidence="5">Lipoprotein</fullName>
    </recommendedName>
</protein>
<evidence type="ECO:0000256" key="1">
    <source>
        <dbReference type="SAM" id="MobiDB-lite"/>
    </source>
</evidence>
<organism evidence="3 4">
    <name type="scientific">Paenibacillus methanolicus</name>
    <dbReference type="NCBI Taxonomy" id="582686"/>
    <lineage>
        <taxon>Bacteria</taxon>
        <taxon>Bacillati</taxon>
        <taxon>Bacillota</taxon>
        <taxon>Bacilli</taxon>
        <taxon>Bacillales</taxon>
        <taxon>Paenibacillaceae</taxon>
        <taxon>Paenibacillus</taxon>
    </lineage>
</organism>
<name>A0A5S5BTS0_9BACL</name>
<dbReference type="RefSeq" id="WP_148932145.1">
    <property type="nucleotide sequence ID" value="NZ_VNHS01000011.1"/>
</dbReference>
<feature type="chain" id="PRO_5039394088" description="Lipoprotein" evidence="2">
    <location>
        <begin position="19"/>
        <end position="272"/>
    </location>
</feature>
<sequence>MRIARVCAAALLASVLLAGCGAKSSTGDEQPIEGEQPAQSSTSSDRGAAQNASPVPADPEKAKAFLAEASFKNGDIYLDGGNVHINVVGLDADIERQFSARFTAGSYALHDVDFSIQQLEEAQQALHDADPDNELGIYGTSVDVIGNRLEITLPEEAADSVARIEKIVGKEIADIQVMPLGEPQIKATIAEIDAQSSRILVQEQGSAEPNYWFSFDDRSLLVDGQGAAVRFDDFQVGQSVRIWTTGIIQDSFPAQGVIRKIAIVPESANPSS</sequence>
<accession>A0A5S5BTS0</accession>
<keyword evidence="2" id="KW-0732">Signal</keyword>
<dbReference type="OrthoDB" id="2651269at2"/>
<feature type="compositionally biased region" description="Polar residues" evidence="1">
    <location>
        <begin position="37"/>
        <end position="53"/>
    </location>
</feature>
<feature type="region of interest" description="Disordered" evidence="1">
    <location>
        <begin position="25"/>
        <end position="59"/>
    </location>
</feature>
<dbReference type="EMBL" id="VNHS01000011">
    <property type="protein sequence ID" value="TYP70575.1"/>
    <property type="molecule type" value="Genomic_DNA"/>
</dbReference>
<evidence type="ECO:0000313" key="3">
    <source>
        <dbReference type="EMBL" id="TYP70575.1"/>
    </source>
</evidence>